<dbReference type="EMBL" id="CM003536">
    <property type="protein sequence ID" value="RCV40306.1"/>
    <property type="molecule type" value="Genomic_DNA"/>
</dbReference>
<sequence length="222" mass="26931">MYPPDTLEENGYFQWLEHDFEWYFDPVYCNFAHLEDYQRLALPNTGEYMHWEDYHNTCSTLRSEQEFVYFLETLSSKTKWFKNFRSAESSERKRIERVVFYHAVKIAKECTHIFTTLLHTGYSEYLWSIRFDKTWYEDFACIYFEIWKLIAKQKMSFKDALDQVKEKGMCSLCRFELEAELDNDQQWWLGPGPMTRHYNIYVAEIDENLTDAEAYKLVMEAV</sequence>
<reference evidence="1" key="2">
    <citation type="submission" date="2015-07" db="EMBL/GenBank/DDBJ databases">
        <authorList>
            <person name="Noorani M."/>
        </authorList>
    </citation>
    <scope>NUCLEOTIDE SEQUENCE</scope>
    <source>
        <strain evidence="1">Yugu1</strain>
    </source>
</reference>
<accession>A0A368SCY8</accession>
<dbReference type="OrthoDB" id="695155at2759"/>
<gene>
    <name evidence="1" type="ORF">SETIT_9G042100v2</name>
</gene>
<dbReference type="AlphaFoldDB" id="A0A368SCY8"/>
<reference evidence="1" key="1">
    <citation type="journal article" date="2012" name="Nat. Biotechnol.">
        <title>Reference genome sequence of the model plant Setaria.</title>
        <authorList>
            <person name="Bennetzen J.L."/>
            <person name="Schmutz J."/>
            <person name="Wang H."/>
            <person name="Percifield R."/>
            <person name="Hawkins J."/>
            <person name="Pontaroli A.C."/>
            <person name="Estep M."/>
            <person name="Feng L."/>
            <person name="Vaughn J.N."/>
            <person name="Grimwood J."/>
            <person name="Jenkins J."/>
            <person name="Barry K."/>
            <person name="Lindquist E."/>
            <person name="Hellsten U."/>
            <person name="Deshpande S."/>
            <person name="Wang X."/>
            <person name="Wu X."/>
            <person name="Mitros T."/>
            <person name="Triplett J."/>
            <person name="Yang X."/>
            <person name="Ye C.Y."/>
            <person name="Mauro-Herrera M."/>
            <person name="Wang L."/>
            <person name="Li P."/>
            <person name="Sharma M."/>
            <person name="Sharma R."/>
            <person name="Ronald P.C."/>
            <person name="Panaud O."/>
            <person name="Kellogg E.A."/>
            <person name="Brutnell T.P."/>
            <person name="Doust A.N."/>
            <person name="Tuskan G.A."/>
            <person name="Rokhsar D."/>
            <person name="Devos K.M."/>
        </authorList>
    </citation>
    <scope>NUCLEOTIDE SEQUENCE [LARGE SCALE GENOMIC DNA]</scope>
    <source>
        <strain evidence="1">Yugu1</strain>
    </source>
</reference>
<dbReference type="EMBL" id="CM003536">
    <property type="protein sequence ID" value="RCV40307.1"/>
    <property type="molecule type" value="Genomic_DNA"/>
</dbReference>
<protein>
    <submittedName>
        <fullName evidence="1">Uncharacterized protein</fullName>
    </submittedName>
</protein>
<proteinExistence type="predicted"/>
<organism evidence="1">
    <name type="scientific">Setaria italica</name>
    <name type="common">Foxtail millet</name>
    <name type="synonym">Panicum italicum</name>
    <dbReference type="NCBI Taxonomy" id="4555"/>
    <lineage>
        <taxon>Eukaryota</taxon>
        <taxon>Viridiplantae</taxon>
        <taxon>Streptophyta</taxon>
        <taxon>Embryophyta</taxon>
        <taxon>Tracheophyta</taxon>
        <taxon>Spermatophyta</taxon>
        <taxon>Magnoliopsida</taxon>
        <taxon>Liliopsida</taxon>
        <taxon>Poales</taxon>
        <taxon>Poaceae</taxon>
        <taxon>PACMAD clade</taxon>
        <taxon>Panicoideae</taxon>
        <taxon>Panicodae</taxon>
        <taxon>Paniceae</taxon>
        <taxon>Cenchrinae</taxon>
        <taxon>Setaria</taxon>
    </lineage>
</organism>
<name>A0A368SCY8_SETIT</name>
<evidence type="ECO:0000313" key="1">
    <source>
        <dbReference type="EMBL" id="RCV40307.1"/>
    </source>
</evidence>
<dbReference type="PANTHER" id="PTHR34480:SF11">
    <property type="entry name" value="OS05G0173500 PROTEIN"/>
    <property type="match status" value="1"/>
</dbReference>
<dbReference type="PANTHER" id="PTHR34480">
    <property type="entry name" value="OS01G0967800 PROTEIN-RELATED"/>
    <property type="match status" value="1"/>
</dbReference>
<dbReference type="EMBL" id="CM003536">
    <property type="protein sequence ID" value="RCV40305.1"/>
    <property type="molecule type" value="Genomic_DNA"/>
</dbReference>